<protein>
    <submittedName>
        <fullName evidence="1">Uncharacterized protein</fullName>
    </submittedName>
</protein>
<evidence type="ECO:0000313" key="2">
    <source>
        <dbReference type="Proteomes" id="UP001431209"/>
    </source>
</evidence>
<name>A0AAW2ZFQ5_9EUKA</name>
<evidence type="ECO:0000313" key="1">
    <source>
        <dbReference type="EMBL" id="KAL0488157.1"/>
    </source>
</evidence>
<dbReference type="Gene3D" id="2.60.120.920">
    <property type="match status" value="1"/>
</dbReference>
<dbReference type="Proteomes" id="UP001431209">
    <property type="component" value="Unassembled WGS sequence"/>
</dbReference>
<sequence length="756" mass="88043">MGIVLNGEIMVPGLSISSYGYYSSHGCVMNNEQVMAMDDHQQWCEGTMITCRIHGGSVAFYKNNVLIYSTPLDDANGNWYRAAICMRGIKTNVRYEFCSSYLDDLSPPLGMSEQCVTRIPPITKSLAIQLLTCTQERFDHDVEGFDEIRVGYFVTYRSNEYVVVEVYPPQKGSRLMVRIERRDLLKSHIIAHRVWSDELIVHERLSGNDLLMHVNRTKSHVKIRQIISNSILVHDDLTEQFNISIMNVLFNNESNVDFDLWNQYAHCIHSIDNLFHYNWLRTNQRVRIYDTNHNMSNNKIIVDQLLGDWFLIDFDPSCCKMDSNSSLVIYSLHEQHPIQESPPMHLFDETIHSCVYKINNTQQLDALNYSIKTTKRLEFKLDCQDKSSKSNHIRMIISSHFKNDHRWKMMAFILYAMDIRMQQLSGDVVCDLLCDCLEYAMTPASIPLAGSDKLCRLLNRLLSKHLHLIKLMRCKNHSLLFQLVDCCNQLIKVHQQMFYSDHLCALIELACLFNVECHGPLREHVDLHQNMVVKRLKLTSVGSLNILNRPYHGDYDHDNVPYILHHDKEMISFAVKCEVMDVSLSYVARRLDKGSKCIMIELRNDTKQCVFESMLKVVWRTSPQHLVNYSQRGAKKYVFWGSLQNRKMVHDELLDKFFDFCVCQQPLAAHRGDEHTWISIGRVMGVAMLSDYKRGDWGISVEDDLWKVLVGEAPNHHSNRYEWFHKGVSEIIQDHCCLRLHMFTPKQVVQYLTIRN</sequence>
<dbReference type="InterPro" id="IPR043136">
    <property type="entry name" value="B30.2/SPRY_sf"/>
</dbReference>
<proteinExistence type="predicted"/>
<dbReference type="EMBL" id="JAOPGA020001408">
    <property type="protein sequence ID" value="KAL0488157.1"/>
    <property type="molecule type" value="Genomic_DNA"/>
</dbReference>
<dbReference type="AlphaFoldDB" id="A0AAW2ZFQ5"/>
<reference evidence="1 2" key="1">
    <citation type="submission" date="2024-03" db="EMBL/GenBank/DDBJ databases">
        <title>The Acrasis kona genome and developmental transcriptomes reveal deep origins of eukaryotic multicellular pathways.</title>
        <authorList>
            <person name="Sheikh S."/>
            <person name="Fu C.-J."/>
            <person name="Brown M.W."/>
            <person name="Baldauf S.L."/>
        </authorList>
    </citation>
    <scope>NUCLEOTIDE SEQUENCE [LARGE SCALE GENOMIC DNA]</scope>
    <source>
        <strain evidence="1 2">ATCC MYA-3509</strain>
    </source>
</reference>
<accession>A0AAW2ZFQ5</accession>
<organism evidence="1 2">
    <name type="scientific">Acrasis kona</name>
    <dbReference type="NCBI Taxonomy" id="1008807"/>
    <lineage>
        <taxon>Eukaryota</taxon>
        <taxon>Discoba</taxon>
        <taxon>Heterolobosea</taxon>
        <taxon>Tetramitia</taxon>
        <taxon>Eutetramitia</taxon>
        <taxon>Acrasidae</taxon>
        <taxon>Acrasis</taxon>
    </lineage>
</organism>
<gene>
    <name evidence="1" type="ORF">AKO1_008931</name>
</gene>
<comment type="caution">
    <text evidence="1">The sequence shown here is derived from an EMBL/GenBank/DDBJ whole genome shotgun (WGS) entry which is preliminary data.</text>
</comment>
<keyword evidence="2" id="KW-1185">Reference proteome</keyword>